<dbReference type="FunFam" id="1.10.150.20:FF:000002">
    <property type="entry name" value="DNA polymerase I"/>
    <property type="match status" value="1"/>
</dbReference>
<dbReference type="InterPro" id="IPR002421">
    <property type="entry name" value="5-3_exonuclease"/>
</dbReference>
<dbReference type="InterPro" id="IPR002562">
    <property type="entry name" value="3'-5'_exonuclease_dom"/>
</dbReference>
<keyword evidence="13 17" id="KW-0238">DNA-binding</keyword>
<dbReference type="InterPro" id="IPR018320">
    <property type="entry name" value="DNA_polymerase_1"/>
</dbReference>
<protein>
    <recommendedName>
        <fullName evidence="4 16">DNA polymerase I</fullName>
        <ecNumber evidence="3 16">2.7.7.7</ecNumber>
    </recommendedName>
</protein>
<evidence type="ECO:0000256" key="13">
    <source>
        <dbReference type="ARBA" id="ARBA00023125"/>
    </source>
</evidence>
<dbReference type="SMART" id="SM00482">
    <property type="entry name" value="POLAc"/>
    <property type="match status" value="1"/>
</dbReference>
<dbReference type="FunFam" id="1.10.150.20:FF:000003">
    <property type="entry name" value="DNA polymerase I"/>
    <property type="match status" value="1"/>
</dbReference>
<keyword evidence="11" id="KW-0269">Exonuclease</keyword>
<dbReference type="CDD" id="cd06140">
    <property type="entry name" value="DNA_polA_I_Bacillus_like_exo"/>
    <property type="match status" value="1"/>
</dbReference>
<keyword evidence="5 17" id="KW-0808">Transferase</keyword>
<dbReference type="GO" id="GO:0006302">
    <property type="term" value="P:double-strand break repair"/>
    <property type="evidence" value="ECO:0007669"/>
    <property type="project" value="TreeGrafter"/>
</dbReference>
<dbReference type="Pfam" id="PF22619">
    <property type="entry name" value="DNA_polI_exo1"/>
    <property type="match status" value="1"/>
</dbReference>
<proteinExistence type="inferred from homology"/>
<dbReference type="InterPro" id="IPR036397">
    <property type="entry name" value="RNaseH_sf"/>
</dbReference>
<comment type="subunit">
    <text evidence="2 17">Single-chain monomer with multiple functions.</text>
</comment>
<reference evidence="22 23" key="1">
    <citation type="submission" date="2019-10" db="EMBL/GenBank/DDBJ databases">
        <authorList>
            <person name="Karimi E."/>
        </authorList>
    </citation>
    <scope>NUCLEOTIDE SEQUENCE [LARGE SCALE GENOMIC DNA]</scope>
    <source>
        <strain evidence="22">Bacillus sp. 348</strain>
    </source>
</reference>
<dbReference type="Pfam" id="PF01367">
    <property type="entry name" value="5_3_exonuc"/>
    <property type="match status" value="1"/>
</dbReference>
<keyword evidence="18" id="KW-0175">Coiled coil</keyword>
<dbReference type="GO" id="GO:0008409">
    <property type="term" value="F:5'-3' exonuclease activity"/>
    <property type="evidence" value="ECO:0007669"/>
    <property type="project" value="InterPro"/>
</dbReference>
<evidence type="ECO:0000256" key="12">
    <source>
        <dbReference type="ARBA" id="ARBA00022932"/>
    </source>
</evidence>
<evidence type="ECO:0000256" key="5">
    <source>
        <dbReference type="ARBA" id="ARBA00022679"/>
    </source>
</evidence>
<organism evidence="22 23">
    <name type="scientific">Bacillus altitudinis</name>
    <dbReference type="NCBI Taxonomy" id="293387"/>
    <lineage>
        <taxon>Bacteria</taxon>
        <taxon>Bacillati</taxon>
        <taxon>Bacillota</taxon>
        <taxon>Bacilli</taxon>
        <taxon>Bacillales</taxon>
        <taxon>Bacillaceae</taxon>
        <taxon>Bacillus</taxon>
    </lineage>
</organism>
<dbReference type="Pfam" id="PF00476">
    <property type="entry name" value="DNA_pol_A"/>
    <property type="match status" value="1"/>
</dbReference>
<feature type="domain" description="DNA-directed DNA polymerase family A palm" evidence="21">
    <location>
        <begin position="636"/>
        <end position="843"/>
    </location>
</feature>
<evidence type="ECO:0000256" key="3">
    <source>
        <dbReference type="ARBA" id="ARBA00012417"/>
    </source>
</evidence>
<dbReference type="InterPro" id="IPR054690">
    <property type="entry name" value="DNA_polI_exonuclease"/>
</dbReference>
<dbReference type="CDD" id="cd08637">
    <property type="entry name" value="DNA_pol_A_pol_I_C"/>
    <property type="match status" value="1"/>
</dbReference>
<comment type="similarity">
    <text evidence="1 17">Belongs to the DNA polymerase type-A family.</text>
</comment>
<dbReference type="PRINTS" id="PR00868">
    <property type="entry name" value="DNAPOLI"/>
</dbReference>
<feature type="domain" description="3'-5' exonuclease" evidence="19">
    <location>
        <begin position="297"/>
        <end position="469"/>
    </location>
</feature>
<evidence type="ECO:0000313" key="22">
    <source>
        <dbReference type="EMBL" id="VXB92160.1"/>
    </source>
</evidence>
<dbReference type="CDD" id="cd09859">
    <property type="entry name" value="PIN_53EXO"/>
    <property type="match status" value="1"/>
</dbReference>
<dbReference type="Gene3D" id="3.30.70.370">
    <property type="match status" value="1"/>
</dbReference>
<evidence type="ECO:0000256" key="7">
    <source>
        <dbReference type="ARBA" id="ARBA00022705"/>
    </source>
</evidence>
<gene>
    <name evidence="17 22" type="primary">polA</name>
    <name evidence="22" type="ORF">BACI348_41888</name>
</gene>
<keyword evidence="14 17" id="KW-0234">DNA repair</keyword>
<dbReference type="FunFam" id="1.20.1060.10:FF:000001">
    <property type="entry name" value="DNA polymerase I"/>
    <property type="match status" value="1"/>
</dbReference>
<dbReference type="Gene3D" id="3.40.50.1010">
    <property type="entry name" value="5'-nuclease"/>
    <property type="match status" value="1"/>
</dbReference>
<dbReference type="Pfam" id="PF02739">
    <property type="entry name" value="5_3_exonuc_N"/>
    <property type="match status" value="1"/>
</dbReference>
<evidence type="ECO:0000256" key="1">
    <source>
        <dbReference type="ARBA" id="ARBA00007705"/>
    </source>
</evidence>
<dbReference type="InterPro" id="IPR012337">
    <property type="entry name" value="RNaseH-like_sf"/>
</dbReference>
<evidence type="ECO:0000256" key="18">
    <source>
        <dbReference type="SAM" id="Coils"/>
    </source>
</evidence>
<evidence type="ECO:0000256" key="15">
    <source>
        <dbReference type="ARBA" id="ARBA00049244"/>
    </source>
</evidence>
<dbReference type="PANTHER" id="PTHR10133">
    <property type="entry name" value="DNA POLYMERASE I"/>
    <property type="match status" value="1"/>
</dbReference>
<dbReference type="NCBIfam" id="TIGR00593">
    <property type="entry name" value="pola"/>
    <property type="match status" value="1"/>
</dbReference>
<feature type="coiled-coil region" evidence="18">
    <location>
        <begin position="500"/>
        <end position="527"/>
    </location>
</feature>
<dbReference type="InterPro" id="IPR020045">
    <property type="entry name" value="DNA_polI_H3TH"/>
</dbReference>
<dbReference type="SMART" id="SM00474">
    <property type="entry name" value="35EXOc"/>
    <property type="match status" value="1"/>
</dbReference>
<keyword evidence="10" id="KW-0378">Hydrolase</keyword>
<dbReference type="SMR" id="A0A1K1VQ13"/>
<dbReference type="EMBL" id="CABWLH010000009">
    <property type="protein sequence ID" value="VXB92160.1"/>
    <property type="molecule type" value="Genomic_DNA"/>
</dbReference>
<dbReference type="InterPro" id="IPR029060">
    <property type="entry name" value="PIN-like_dom_sf"/>
</dbReference>
<dbReference type="InterPro" id="IPR002298">
    <property type="entry name" value="DNA_polymerase_A"/>
</dbReference>
<dbReference type="GO" id="GO:0006261">
    <property type="term" value="P:DNA-templated DNA replication"/>
    <property type="evidence" value="ECO:0007669"/>
    <property type="project" value="UniProtKB-UniRule"/>
</dbReference>
<dbReference type="Gene3D" id="1.20.1060.10">
    <property type="entry name" value="Taq DNA Polymerase, Chain T, domain 4"/>
    <property type="match status" value="1"/>
</dbReference>
<dbReference type="GO" id="GO:0003677">
    <property type="term" value="F:DNA binding"/>
    <property type="evidence" value="ECO:0007669"/>
    <property type="project" value="UniProtKB-UniRule"/>
</dbReference>
<keyword evidence="12 17" id="KW-0239">DNA-directed DNA polymerase</keyword>
<keyword evidence="8" id="KW-0540">Nuclease</keyword>
<dbReference type="SMART" id="SM00279">
    <property type="entry name" value="HhH2"/>
    <property type="match status" value="1"/>
</dbReference>
<evidence type="ECO:0000256" key="9">
    <source>
        <dbReference type="ARBA" id="ARBA00022763"/>
    </source>
</evidence>
<evidence type="ECO:0000256" key="14">
    <source>
        <dbReference type="ARBA" id="ARBA00023204"/>
    </source>
</evidence>
<evidence type="ECO:0000256" key="2">
    <source>
        <dbReference type="ARBA" id="ARBA00011541"/>
    </source>
</evidence>
<name>A0A1K1VQ13_BACAB</name>
<dbReference type="SUPFAM" id="SSF88723">
    <property type="entry name" value="PIN domain-like"/>
    <property type="match status" value="1"/>
</dbReference>
<evidence type="ECO:0000259" key="19">
    <source>
        <dbReference type="SMART" id="SM00474"/>
    </source>
</evidence>
<dbReference type="Gene3D" id="1.10.150.20">
    <property type="entry name" value="5' to 3' exonuclease, C-terminal subdomain"/>
    <property type="match status" value="2"/>
</dbReference>
<dbReference type="SUPFAM" id="SSF47807">
    <property type="entry name" value="5' to 3' exonuclease, C-terminal subdomain"/>
    <property type="match status" value="1"/>
</dbReference>
<evidence type="ECO:0000256" key="17">
    <source>
        <dbReference type="RuleBase" id="RU004460"/>
    </source>
</evidence>
<keyword evidence="7 17" id="KW-0235">DNA replication</keyword>
<dbReference type="EC" id="2.7.7.7" evidence="3 16"/>
<keyword evidence="6 17" id="KW-0548">Nucleotidyltransferase</keyword>
<dbReference type="CDD" id="cd09898">
    <property type="entry name" value="H3TH_53EXO"/>
    <property type="match status" value="1"/>
</dbReference>
<dbReference type="AlphaFoldDB" id="A0A1K1VQ13"/>
<dbReference type="SUPFAM" id="SSF53098">
    <property type="entry name" value="Ribonuclease H-like"/>
    <property type="match status" value="1"/>
</dbReference>
<evidence type="ECO:0000256" key="6">
    <source>
        <dbReference type="ARBA" id="ARBA00022695"/>
    </source>
</evidence>
<evidence type="ECO:0000313" key="23">
    <source>
        <dbReference type="Proteomes" id="UP000433089"/>
    </source>
</evidence>
<sequence>MTDQKKLVLVDGNSLAYRAFFALPLLSNDKGVHTNAIYGFAMILMKMLEDEKPTHMLVAFDAGKTTFRHETFKEYKGGRQKTPPELSEQMPFIRELLDAYQVKRYELPQYEADDIIGTLAVEAEKDGFEVKIFSGDKDLTQLSTDHTTVAITKKGITEVEYYTPAHIEEKYGLRPDQIIDMKGLMGDSSDNIPGVPGVGEKTAIKLLKQFESLENLLDHIDEVSGKKLKEKLEEYKEQAVMSKKLATILVEAPIDVSSKELAYEGPHMEQVISLYKELGFQTLLERLGEAPESDEPVEIDELDVKKMTDVTEDMLTDHAALVVEQLGDNYHEADLIGFAIHNENGAFFMTKEDALQSEAFKQWVQDETKKKWVFDSKRAVVALRWHDVDLKGVDNDVLLASYVVNPQKSYEDVASVAKEYGLNIALSDEKVYGKGAKQAIPPEEELKDHLGRKAAAISALHDLTLEALEKNDQHELYEDLELPLALILGEMESLGVKVDVERLQKMGEELTKKLKEYEETIHRLAGETFNINSPKQLGVILFEKLGLPVIKKTKTGYSTSADVLEKLEDKHEIIRSILHYRQIGKLQSTYVEGLMKVTRKDTHKVHTRFNQALTQTGRLSSTDPNLQNIPIRLEEGRKIRQAFVPSKEGWLMFAADYSQIELRVLAHISQDENLIEAFTQDMDIHTKTAMDVFHVSEEEVTSSMRRQAKAVNFGIVYGISDYGLSQNLGITRKEAAAFIERYLTSFKGVKTYMEDIVQEAKQKGYVTTLLKRRRYIPDITSRNFNVKSFAERTAMNTPIQGSAADIIKKAMIDMARKLKEENLQANLLLQVHDELIFEAPKEEIAILEKIVPEVMESALQLDVPLKVDFASGPSWYDAK</sequence>
<evidence type="ECO:0000256" key="8">
    <source>
        <dbReference type="ARBA" id="ARBA00022722"/>
    </source>
</evidence>
<dbReference type="InterPro" id="IPR043502">
    <property type="entry name" value="DNA/RNA_pol_sf"/>
</dbReference>
<evidence type="ECO:0000259" key="21">
    <source>
        <dbReference type="SMART" id="SM00482"/>
    </source>
</evidence>
<accession>A0A653UGP1</accession>
<evidence type="ECO:0000256" key="4">
    <source>
        <dbReference type="ARBA" id="ARBA00020311"/>
    </source>
</evidence>
<dbReference type="FunFam" id="3.40.50.1010:FF:000001">
    <property type="entry name" value="DNA polymerase I"/>
    <property type="match status" value="1"/>
</dbReference>
<accession>A0A1K1VQ13</accession>
<dbReference type="NCBIfam" id="NF004397">
    <property type="entry name" value="PRK05755.1"/>
    <property type="match status" value="1"/>
</dbReference>
<dbReference type="GO" id="GO:0003887">
    <property type="term" value="F:DNA-directed DNA polymerase activity"/>
    <property type="evidence" value="ECO:0007669"/>
    <property type="project" value="UniProtKB-UniRule"/>
</dbReference>
<dbReference type="SMART" id="SM00475">
    <property type="entry name" value="53EXOc"/>
    <property type="match status" value="1"/>
</dbReference>
<dbReference type="PANTHER" id="PTHR10133:SF27">
    <property type="entry name" value="DNA POLYMERASE NU"/>
    <property type="match status" value="1"/>
</dbReference>
<dbReference type="GO" id="GO:0008408">
    <property type="term" value="F:3'-5' exonuclease activity"/>
    <property type="evidence" value="ECO:0007669"/>
    <property type="project" value="InterPro"/>
</dbReference>
<dbReference type="InterPro" id="IPR008918">
    <property type="entry name" value="HhH2"/>
</dbReference>
<comment type="catalytic activity">
    <reaction evidence="15 17">
        <text>DNA(n) + a 2'-deoxyribonucleoside 5'-triphosphate = DNA(n+1) + diphosphate</text>
        <dbReference type="Rhea" id="RHEA:22508"/>
        <dbReference type="Rhea" id="RHEA-COMP:17339"/>
        <dbReference type="Rhea" id="RHEA-COMP:17340"/>
        <dbReference type="ChEBI" id="CHEBI:33019"/>
        <dbReference type="ChEBI" id="CHEBI:61560"/>
        <dbReference type="ChEBI" id="CHEBI:173112"/>
        <dbReference type="EC" id="2.7.7.7"/>
    </reaction>
</comment>
<dbReference type="Gene3D" id="3.30.420.10">
    <property type="entry name" value="Ribonuclease H-like superfamily/Ribonuclease H"/>
    <property type="match status" value="1"/>
</dbReference>
<evidence type="ECO:0000256" key="16">
    <source>
        <dbReference type="NCBIfam" id="TIGR00593"/>
    </source>
</evidence>
<dbReference type="InterPro" id="IPR001098">
    <property type="entry name" value="DNA-dir_DNA_pol_A_palm_dom"/>
</dbReference>
<dbReference type="Proteomes" id="UP000433089">
    <property type="component" value="Unassembled WGS sequence"/>
</dbReference>
<dbReference type="PROSITE" id="PS00447">
    <property type="entry name" value="DNA_POLYMERASE_A"/>
    <property type="match status" value="1"/>
</dbReference>
<dbReference type="InterPro" id="IPR036279">
    <property type="entry name" value="5-3_exonuclease_C_sf"/>
</dbReference>
<dbReference type="InterPro" id="IPR020046">
    <property type="entry name" value="5-3_exonucl_a-hlix_arch_N"/>
</dbReference>
<evidence type="ECO:0000259" key="20">
    <source>
        <dbReference type="SMART" id="SM00475"/>
    </source>
</evidence>
<evidence type="ECO:0000256" key="11">
    <source>
        <dbReference type="ARBA" id="ARBA00022839"/>
    </source>
</evidence>
<dbReference type="RefSeq" id="WP_072367445.1">
    <property type="nucleotide sequence ID" value="NZ_CP040514.1"/>
</dbReference>
<dbReference type="InterPro" id="IPR019760">
    <property type="entry name" value="DNA-dir_DNA_pol_A_CS"/>
</dbReference>
<dbReference type="SUPFAM" id="SSF56672">
    <property type="entry name" value="DNA/RNA polymerases"/>
    <property type="match status" value="1"/>
</dbReference>
<evidence type="ECO:0000256" key="10">
    <source>
        <dbReference type="ARBA" id="ARBA00022801"/>
    </source>
</evidence>
<keyword evidence="9 17" id="KW-0227">DNA damage</keyword>
<feature type="domain" description="5'-3' exonuclease" evidence="20">
    <location>
        <begin position="5"/>
        <end position="264"/>
    </location>
</feature>